<evidence type="ECO:0000313" key="1">
    <source>
        <dbReference type="EMBL" id="ORX33761.1"/>
    </source>
</evidence>
<evidence type="ECO:0000313" key="2">
    <source>
        <dbReference type="Proteomes" id="UP000193218"/>
    </source>
</evidence>
<dbReference type="STRING" id="4999.A0A1Y1U6V5"/>
<accession>A0A1Y1U6V5</accession>
<dbReference type="PANTHER" id="PTHR30336:SF20">
    <property type="entry name" value="DUF218 DOMAIN-CONTAINING PROTEIN"/>
    <property type="match status" value="1"/>
</dbReference>
<dbReference type="InterPro" id="IPR051599">
    <property type="entry name" value="Cell_Envelope_Assoc"/>
</dbReference>
<dbReference type="EMBL" id="NBSH01000017">
    <property type="protein sequence ID" value="ORX33761.1"/>
    <property type="molecule type" value="Genomic_DNA"/>
</dbReference>
<gene>
    <name evidence="1" type="ORF">BD324DRAFT_638479</name>
</gene>
<keyword evidence="2" id="KW-1185">Reference proteome</keyword>
<dbReference type="Proteomes" id="UP000193218">
    <property type="component" value="Unassembled WGS sequence"/>
</dbReference>
<sequence length="297" mass="33145">MTRGKVNRQTGLSDDQLYSLLSRPSAVSDINTISTFLSSPCHDLPLEDSVDTVFVLLGSSVLPLFAAVAQSILTRHGKTTLVISGGRGHSTQYLYDAVAGHPVYHTLADKIQGLSEAEVIQTLLLGFWPDLRLKLESDQLRLMIEDRSTNCGSNAMETKRVLQEAGISPERIHIIQDPTMHRRTLLCFMKAYGIDPTTAKNQRPDLRGWTFEPTIAASVTGVPRWDIQMNRLGGIERHDLWNYARFFSLIMGEIPRLRDDGDGYGPRGAGFIPHEDIPHDVESAWRRLNDEIAAIEP</sequence>
<dbReference type="AlphaFoldDB" id="A0A1Y1U6V5"/>
<dbReference type="InterPro" id="IPR014729">
    <property type="entry name" value="Rossmann-like_a/b/a_fold"/>
</dbReference>
<proteinExistence type="predicted"/>
<name>A0A1Y1U6V5_9TREE</name>
<organism evidence="1 2">
    <name type="scientific">Kockovaella imperatae</name>
    <dbReference type="NCBI Taxonomy" id="4999"/>
    <lineage>
        <taxon>Eukaryota</taxon>
        <taxon>Fungi</taxon>
        <taxon>Dikarya</taxon>
        <taxon>Basidiomycota</taxon>
        <taxon>Agaricomycotina</taxon>
        <taxon>Tremellomycetes</taxon>
        <taxon>Tremellales</taxon>
        <taxon>Cuniculitremaceae</taxon>
        <taxon>Kockovaella</taxon>
    </lineage>
</organism>
<reference evidence="1 2" key="1">
    <citation type="submission" date="2017-03" db="EMBL/GenBank/DDBJ databases">
        <title>Widespread Adenine N6-methylation of Active Genes in Fungi.</title>
        <authorList>
            <consortium name="DOE Joint Genome Institute"/>
            <person name="Mondo S.J."/>
            <person name="Dannebaum R.O."/>
            <person name="Kuo R.C."/>
            <person name="Louie K.B."/>
            <person name="Bewick A.J."/>
            <person name="Labutti K."/>
            <person name="Haridas S."/>
            <person name="Kuo A."/>
            <person name="Salamov A."/>
            <person name="Ahrendt S.R."/>
            <person name="Lau R."/>
            <person name="Bowen B.P."/>
            <person name="Lipzen A."/>
            <person name="Sullivan W."/>
            <person name="Andreopoulos W.B."/>
            <person name="Clum A."/>
            <person name="Lindquist E."/>
            <person name="Daum C."/>
            <person name="Northen T.R."/>
            <person name="Ramamoorthy G."/>
            <person name="Schmitz R.J."/>
            <person name="Gryganskyi A."/>
            <person name="Culley D."/>
            <person name="Magnuson J."/>
            <person name="James T.Y."/>
            <person name="O'Malley M.A."/>
            <person name="Stajich J.E."/>
            <person name="Spatafora J.W."/>
            <person name="Visel A."/>
            <person name="Grigoriev I.V."/>
        </authorList>
    </citation>
    <scope>NUCLEOTIDE SEQUENCE [LARGE SCALE GENOMIC DNA]</scope>
    <source>
        <strain evidence="1 2">NRRL Y-17943</strain>
    </source>
</reference>
<comment type="caution">
    <text evidence="1">The sequence shown here is derived from an EMBL/GenBank/DDBJ whole genome shotgun (WGS) entry which is preliminary data.</text>
</comment>
<dbReference type="PANTHER" id="PTHR30336">
    <property type="entry name" value="INNER MEMBRANE PROTEIN, PROBABLE PERMEASE"/>
    <property type="match status" value="1"/>
</dbReference>
<dbReference type="RefSeq" id="XP_021868060.1">
    <property type="nucleotide sequence ID" value="XM_022017120.1"/>
</dbReference>
<protein>
    <submittedName>
        <fullName evidence="1">Uncharacterized protein</fullName>
    </submittedName>
</protein>
<dbReference type="OrthoDB" id="17725at2759"/>
<dbReference type="GO" id="GO:0005886">
    <property type="term" value="C:plasma membrane"/>
    <property type="evidence" value="ECO:0007669"/>
    <property type="project" value="TreeGrafter"/>
</dbReference>
<dbReference type="Gene3D" id="3.40.50.620">
    <property type="entry name" value="HUPs"/>
    <property type="match status" value="1"/>
</dbReference>
<dbReference type="Gene3D" id="1.10.3620.10">
    <property type="entry name" value="YdcF like domain"/>
    <property type="match status" value="1"/>
</dbReference>
<dbReference type="GeneID" id="33558929"/>
<dbReference type="InParanoid" id="A0A1Y1U6V5"/>